<name>A0A1M5DKW8_9ACTN</name>
<organism evidence="5 6">
    <name type="scientific">Jatrophihabitans endophyticus</name>
    <dbReference type="NCBI Taxonomy" id="1206085"/>
    <lineage>
        <taxon>Bacteria</taxon>
        <taxon>Bacillati</taxon>
        <taxon>Actinomycetota</taxon>
        <taxon>Actinomycetes</taxon>
        <taxon>Jatrophihabitantales</taxon>
        <taxon>Jatrophihabitantaceae</taxon>
        <taxon>Jatrophihabitans</taxon>
    </lineage>
</organism>
<dbReference type="PANTHER" id="PTHR30061:SF50">
    <property type="entry name" value="MALTOSE_MALTODEXTRIN-BINDING PERIPLASMIC PROTEIN"/>
    <property type="match status" value="1"/>
</dbReference>
<evidence type="ECO:0000256" key="4">
    <source>
        <dbReference type="SAM" id="SignalP"/>
    </source>
</evidence>
<dbReference type="RefSeq" id="WP_073385737.1">
    <property type="nucleotide sequence ID" value="NZ_FQVU01000001.1"/>
</dbReference>
<protein>
    <submittedName>
        <fullName evidence="5">Carbohydrate ABC transporter substrate-binding protein, CUT1 family</fullName>
    </submittedName>
</protein>
<dbReference type="STRING" id="1206085.SAMN05443575_0616"/>
<comment type="similarity">
    <text evidence="1">Belongs to the bacterial solute-binding protein 1 family.</text>
</comment>
<dbReference type="AlphaFoldDB" id="A0A1M5DKW8"/>
<evidence type="ECO:0000313" key="5">
    <source>
        <dbReference type="EMBL" id="SHF67668.1"/>
    </source>
</evidence>
<dbReference type="InterPro" id="IPR006059">
    <property type="entry name" value="SBP"/>
</dbReference>
<keyword evidence="6" id="KW-1185">Reference proteome</keyword>
<feature type="chain" id="PRO_5038464659" evidence="4">
    <location>
        <begin position="27"/>
        <end position="430"/>
    </location>
</feature>
<dbReference type="SUPFAM" id="SSF53850">
    <property type="entry name" value="Periplasmic binding protein-like II"/>
    <property type="match status" value="1"/>
</dbReference>
<dbReference type="GO" id="GO:1901982">
    <property type="term" value="F:maltose binding"/>
    <property type="evidence" value="ECO:0007669"/>
    <property type="project" value="TreeGrafter"/>
</dbReference>
<reference evidence="5 6" key="1">
    <citation type="submission" date="2016-11" db="EMBL/GenBank/DDBJ databases">
        <authorList>
            <person name="Jaros S."/>
            <person name="Januszkiewicz K."/>
            <person name="Wedrychowicz H."/>
        </authorList>
    </citation>
    <scope>NUCLEOTIDE SEQUENCE [LARGE SCALE GENOMIC DNA]</scope>
    <source>
        <strain evidence="5 6">DSM 45627</strain>
    </source>
</reference>
<dbReference type="GO" id="GO:0042956">
    <property type="term" value="P:maltodextrin transmembrane transport"/>
    <property type="evidence" value="ECO:0007669"/>
    <property type="project" value="TreeGrafter"/>
</dbReference>
<gene>
    <name evidence="5" type="ORF">SAMN05443575_0616</name>
</gene>
<evidence type="ECO:0000256" key="1">
    <source>
        <dbReference type="ARBA" id="ARBA00008520"/>
    </source>
</evidence>
<proteinExistence type="inferred from homology"/>
<keyword evidence="2" id="KW-0813">Transport</keyword>
<dbReference type="GO" id="GO:0055052">
    <property type="term" value="C:ATP-binding cassette (ABC) transporter complex, substrate-binding subunit-containing"/>
    <property type="evidence" value="ECO:0007669"/>
    <property type="project" value="TreeGrafter"/>
</dbReference>
<dbReference type="OrthoDB" id="9770625at2"/>
<dbReference type="PROSITE" id="PS51257">
    <property type="entry name" value="PROKAR_LIPOPROTEIN"/>
    <property type="match status" value="1"/>
</dbReference>
<accession>A0A1M5DKW8</accession>
<dbReference type="Pfam" id="PF01547">
    <property type="entry name" value="SBP_bac_1"/>
    <property type="match status" value="1"/>
</dbReference>
<sequence length="430" mass="46176">MRRNLRKTIGAGVTAILAASVLSACGGGSGGTPTITWYFNPDSGGQTALAKQCQAQANGKYRIATQVLPSDASAQRQQLVSRLTAKDPSIGFMSLDPVFVAEFADAGFLADVPEQYRSTFTQDIVKPSVEASTWKGKLVAAPFWANTQLLWYRKDLVSKVPGLAAKLKNGTETWDDVIAAAKSQRRDIGVQASLYEGYTVWINALVAGAGGQILDNPGADAKQTKLGLDTTAGREAAAVISKLAAAKVGGPALSSTNEDAALKLFENPSSSMFMTIWPYVWGAMKTDGVKFRDQVGWTYYPRTVATKQSRPPFGGIELGVSKYAANQDAAWDAIRCIRTAENQAKYFLSSSNPPANETAYSNADVKKNYPMAALIRESLNRAAARPKSQYYGDLSTALQQSFSPPQSVNSSTPKDAETFILQVLKGEKLL</sequence>
<evidence type="ECO:0000256" key="3">
    <source>
        <dbReference type="ARBA" id="ARBA00022729"/>
    </source>
</evidence>
<dbReference type="Proteomes" id="UP000186132">
    <property type="component" value="Unassembled WGS sequence"/>
</dbReference>
<evidence type="ECO:0000313" key="6">
    <source>
        <dbReference type="Proteomes" id="UP000186132"/>
    </source>
</evidence>
<dbReference type="GO" id="GO:0015768">
    <property type="term" value="P:maltose transport"/>
    <property type="evidence" value="ECO:0007669"/>
    <property type="project" value="TreeGrafter"/>
</dbReference>
<feature type="signal peptide" evidence="4">
    <location>
        <begin position="1"/>
        <end position="26"/>
    </location>
</feature>
<evidence type="ECO:0000256" key="2">
    <source>
        <dbReference type="ARBA" id="ARBA00022448"/>
    </source>
</evidence>
<dbReference type="Gene3D" id="3.40.190.10">
    <property type="entry name" value="Periplasmic binding protein-like II"/>
    <property type="match status" value="2"/>
</dbReference>
<keyword evidence="3 4" id="KW-0732">Signal</keyword>
<dbReference type="EMBL" id="FQVU01000001">
    <property type="protein sequence ID" value="SHF67668.1"/>
    <property type="molecule type" value="Genomic_DNA"/>
</dbReference>
<dbReference type="PANTHER" id="PTHR30061">
    <property type="entry name" value="MALTOSE-BINDING PERIPLASMIC PROTEIN"/>
    <property type="match status" value="1"/>
</dbReference>